<dbReference type="EMBL" id="JAACXV010016178">
    <property type="protein sequence ID" value="KAF7264735.1"/>
    <property type="molecule type" value="Genomic_DNA"/>
</dbReference>
<evidence type="ECO:0000313" key="2">
    <source>
        <dbReference type="EMBL" id="KAF7264735.1"/>
    </source>
</evidence>
<evidence type="ECO:0000256" key="1">
    <source>
        <dbReference type="SAM" id="MobiDB-lite"/>
    </source>
</evidence>
<comment type="caution">
    <text evidence="2">The sequence shown here is derived from an EMBL/GenBank/DDBJ whole genome shotgun (WGS) entry which is preliminary data.</text>
</comment>
<gene>
    <name evidence="2" type="ORF">GWI33_022524</name>
</gene>
<feature type="region of interest" description="Disordered" evidence="1">
    <location>
        <begin position="1"/>
        <end position="46"/>
    </location>
</feature>
<evidence type="ECO:0000313" key="3">
    <source>
        <dbReference type="Proteomes" id="UP000625711"/>
    </source>
</evidence>
<accession>A0A834M2U3</accession>
<dbReference type="AlphaFoldDB" id="A0A834M2U3"/>
<reference evidence="2" key="1">
    <citation type="submission" date="2020-08" db="EMBL/GenBank/DDBJ databases">
        <title>Genome sequencing and assembly of the red palm weevil Rhynchophorus ferrugineus.</title>
        <authorList>
            <person name="Dias G.B."/>
            <person name="Bergman C.M."/>
            <person name="Manee M."/>
        </authorList>
    </citation>
    <scope>NUCLEOTIDE SEQUENCE</scope>
    <source>
        <strain evidence="2">AA-2017</strain>
        <tissue evidence="2">Whole larva</tissue>
    </source>
</reference>
<organism evidence="2 3">
    <name type="scientific">Rhynchophorus ferrugineus</name>
    <name type="common">Red palm weevil</name>
    <name type="synonym">Curculio ferrugineus</name>
    <dbReference type="NCBI Taxonomy" id="354439"/>
    <lineage>
        <taxon>Eukaryota</taxon>
        <taxon>Metazoa</taxon>
        <taxon>Ecdysozoa</taxon>
        <taxon>Arthropoda</taxon>
        <taxon>Hexapoda</taxon>
        <taxon>Insecta</taxon>
        <taxon>Pterygota</taxon>
        <taxon>Neoptera</taxon>
        <taxon>Endopterygota</taxon>
        <taxon>Coleoptera</taxon>
        <taxon>Polyphaga</taxon>
        <taxon>Cucujiformia</taxon>
        <taxon>Curculionidae</taxon>
        <taxon>Dryophthorinae</taxon>
        <taxon>Rhynchophorus</taxon>
    </lineage>
</organism>
<dbReference type="Proteomes" id="UP000625711">
    <property type="component" value="Unassembled WGS sequence"/>
</dbReference>
<name>A0A834M2U3_RHYFE</name>
<keyword evidence="3" id="KW-1185">Reference proteome</keyword>
<feature type="compositionally biased region" description="Polar residues" evidence="1">
    <location>
        <begin position="14"/>
        <end position="42"/>
    </location>
</feature>
<protein>
    <submittedName>
        <fullName evidence="2">Uncharacterized protein</fullName>
    </submittedName>
</protein>
<sequence>MSLYFMSDDRLRPSTCQNNSDSLKLQPPQLESGTEPHQTVLSRTGRGKLAENKKRNVLSMMETDTVVKYARVLHRSCEIPTPRGNFSFPRLST</sequence>
<proteinExistence type="predicted"/>